<accession>A0A5J4S9R6</accession>
<name>A0A5J4S9R6_9ZZZZ</name>
<dbReference type="EMBL" id="SNRY01000344">
    <property type="protein sequence ID" value="KAA6342110.1"/>
    <property type="molecule type" value="Genomic_DNA"/>
</dbReference>
<dbReference type="AlphaFoldDB" id="A0A5J4S9R6"/>
<gene>
    <name evidence="1" type="ORF">EZS27_010105</name>
</gene>
<sequence>MKKILLILNFIFITLNSFGQNHFIFNNLEINGKVTNFIDKLTKNDRFKIIGKIDENCHQLYGNFIGKDKCRINVINTPKTKIVCYVEVFLSEDIVENNLDKELHKWIEIYKKKYEEPVVDSLNNKGYVVFSNDLYKGGIKIYISGDSILAEYVDIENAKLKFKEDEEIINEDI</sequence>
<organism evidence="1">
    <name type="scientific">termite gut metagenome</name>
    <dbReference type="NCBI Taxonomy" id="433724"/>
    <lineage>
        <taxon>unclassified sequences</taxon>
        <taxon>metagenomes</taxon>
        <taxon>organismal metagenomes</taxon>
    </lineage>
</organism>
<evidence type="ECO:0000313" key="1">
    <source>
        <dbReference type="EMBL" id="KAA6342110.1"/>
    </source>
</evidence>
<protein>
    <submittedName>
        <fullName evidence="1">Uncharacterized protein</fullName>
    </submittedName>
</protein>
<reference evidence="1" key="1">
    <citation type="submission" date="2019-03" db="EMBL/GenBank/DDBJ databases">
        <title>Single cell metagenomics reveals metabolic interactions within the superorganism composed of flagellate Streblomastix strix and complex community of Bacteroidetes bacteria on its surface.</title>
        <authorList>
            <person name="Treitli S.C."/>
            <person name="Kolisko M."/>
            <person name="Husnik F."/>
            <person name="Keeling P."/>
            <person name="Hampl V."/>
        </authorList>
    </citation>
    <scope>NUCLEOTIDE SEQUENCE</scope>
    <source>
        <strain evidence="1">STM</strain>
    </source>
</reference>
<proteinExistence type="predicted"/>
<comment type="caution">
    <text evidence="1">The sequence shown here is derived from an EMBL/GenBank/DDBJ whole genome shotgun (WGS) entry which is preliminary data.</text>
</comment>